<organism evidence="3 4">
    <name type="scientific">Massilia pinisoli</name>
    <dbReference type="NCBI Taxonomy" id="1772194"/>
    <lineage>
        <taxon>Bacteria</taxon>
        <taxon>Pseudomonadati</taxon>
        <taxon>Pseudomonadota</taxon>
        <taxon>Betaproteobacteria</taxon>
        <taxon>Burkholderiales</taxon>
        <taxon>Oxalobacteraceae</taxon>
        <taxon>Telluria group</taxon>
        <taxon>Massilia</taxon>
    </lineage>
</organism>
<evidence type="ECO:0000313" key="3">
    <source>
        <dbReference type="EMBL" id="MCS0584804.1"/>
    </source>
</evidence>
<feature type="compositionally biased region" description="Low complexity" evidence="1">
    <location>
        <begin position="237"/>
        <end position="258"/>
    </location>
</feature>
<sequence>MITKLTRFLGALVASCIVTGCATVNPMAFDKQTKAIDTKDKSIVLMTVVVSRSDGSRFEPVPYVVHVEKPGAQSKEDRQNFKIDKDVDALKANGQDLYLLRLALVAGEYKVMDVFGMARAFPINGMFSVPLVAKLNVKPNSVTYIGRVTAKLRDRVGDEFRAGPVVPLLDQSIAGMSGGTWDVAIDNLADQDIGLFKAAYPVLNNVTIETAALAPFDRAAAQRWWDGESTPADKSAEQPAKATAPAAAPAPAQQAAPR</sequence>
<feature type="chain" id="PRO_5046113710" description="Lipoprotein" evidence="2">
    <location>
        <begin position="21"/>
        <end position="258"/>
    </location>
</feature>
<gene>
    <name evidence="3" type="ORF">NX784_24760</name>
</gene>
<reference evidence="3 4" key="1">
    <citation type="submission" date="2022-08" db="EMBL/GenBank/DDBJ databases">
        <title>Reclassification of Massilia species as members of the genera Telluria, Duganella, Pseudoduganella, Mokoshia gen. nov. and Zemynaea gen. nov. using orthogonal and non-orthogonal genome-based approaches.</title>
        <authorList>
            <person name="Bowman J.P."/>
        </authorList>
    </citation>
    <scope>NUCLEOTIDE SEQUENCE [LARGE SCALE GENOMIC DNA]</scope>
    <source>
        <strain evidence="3 4">JCM 31316</strain>
    </source>
</reference>
<keyword evidence="2" id="KW-0732">Signal</keyword>
<proteinExistence type="predicted"/>
<dbReference type="PROSITE" id="PS51257">
    <property type="entry name" value="PROKAR_LIPOPROTEIN"/>
    <property type="match status" value="1"/>
</dbReference>
<feature type="region of interest" description="Disordered" evidence="1">
    <location>
        <begin position="224"/>
        <end position="258"/>
    </location>
</feature>
<protein>
    <recommendedName>
        <fullName evidence="5">Lipoprotein</fullName>
    </recommendedName>
</protein>
<dbReference type="EMBL" id="JANUGW010000025">
    <property type="protein sequence ID" value="MCS0584804.1"/>
    <property type="molecule type" value="Genomic_DNA"/>
</dbReference>
<evidence type="ECO:0000256" key="1">
    <source>
        <dbReference type="SAM" id="MobiDB-lite"/>
    </source>
</evidence>
<dbReference type="Proteomes" id="UP001204151">
    <property type="component" value="Unassembled WGS sequence"/>
</dbReference>
<feature type="signal peptide" evidence="2">
    <location>
        <begin position="1"/>
        <end position="20"/>
    </location>
</feature>
<accession>A0ABT1ZY49</accession>
<evidence type="ECO:0000256" key="2">
    <source>
        <dbReference type="SAM" id="SignalP"/>
    </source>
</evidence>
<comment type="caution">
    <text evidence="3">The sequence shown here is derived from an EMBL/GenBank/DDBJ whole genome shotgun (WGS) entry which is preliminary data.</text>
</comment>
<evidence type="ECO:0000313" key="4">
    <source>
        <dbReference type="Proteomes" id="UP001204151"/>
    </source>
</evidence>
<name>A0ABT1ZY49_9BURK</name>
<evidence type="ECO:0008006" key="5">
    <source>
        <dbReference type="Google" id="ProtNLM"/>
    </source>
</evidence>
<dbReference type="RefSeq" id="WP_258819348.1">
    <property type="nucleotide sequence ID" value="NZ_JANUGW010000025.1"/>
</dbReference>
<keyword evidence="4" id="KW-1185">Reference proteome</keyword>